<dbReference type="PROSITE" id="PS51782">
    <property type="entry name" value="LYSM"/>
    <property type="match status" value="1"/>
</dbReference>
<evidence type="ECO:0000256" key="1">
    <source>
        <dbReference type="ARBA" id="ARBA00022669"/>
    </source>
</evidence>
<evidence type="ECO:0000259" key="6">
    <source>
        <dbReference type="PROSITE" id="PS51782"/>
    </source>
</evidence>
<dbReference type="InterPro" id="IPR018392">
    <property type="entry name" value="LysM"/>
</dbReference>
<dbReference type="PANTHER" id="PTHR34997:SF2">
    <property type="entry name" value="LYSM DOMAIN-CONTAINING PROTEIN-RELATED"/>
    <property type="match status" value="1"/>
</dbReference>
<dbReference type="PANTHER" id="PTHR34997">
    <property type="entry name" value="AM15"/>
    <property type="match status" value="1"/>
</dbReference>
<dbReference type="Pfam" id="PF01476">
    <property type="entry name" value="LysM"/>
    <property type="match status" value="1"/>
</dbReference>
<keyword evidence="8" id="KW-1185">Reference proteome</keyword>
<dbReference type="InterPro" id="IPR052210">
    <property type="entry name" value="LysM1-like"/>
</dbReference>
<dbReference type="AlphaFoldDB" id="A0A8H4Q7A4"/>
<evidence type="ECO:0000313" key="8">
    <source>
        <dbReference type="Proteomes" id="UP000562929"/>
    </source>
</evidence>
<keyword evidence="3" id="KW-0843">Virulence</keyword>
<reference evidence="7 8" key="1">
    <citation type="journal article" date="2020" name="G3 (Bethesda)">
        <title>Genetic Underpinnings of Host Manipulation by Ophiocordyceps as Revealed by Comparative Transcriptomics.</title>
        <authorList>
            <person name="Will I."/>
            <person name="Das B."/>
            <person name="Trinh T."/>
            <person name="Brachmann A."/>
            <person name="Ohm R.A."/>
            <person name="de Bekker C."/>
        </authorList>
    </citation>
    <scope>NUCLEOTIDE SEQUENCE [LARGE SCALE GENOMIC DNA]</scope>
    <source>
        <strain evidence="7 8">EC05</strain>
    </source>
</reference>
<evidence type="ECO:0000313" key="7">
    <source>
        <dbReference type="EMBL" id="KAF4589060.1"/>
    </source>
</evidence>
<feature type="signal peptide" evidence="5">
    <location>
        <begin position="1"/>
        <end position="19"/>
    </location>
</feature>
<name>A0A8H4Q7A4_9HYPO</name>
<dbReference type="OrthoDB" id="2281372at2759"/>
<proteinExistence type="inferred from homology"/>
<evidence type="ECO:0000256" key="2">
    <source>
        <dbReference type="ARBA" id="ARBA00022729"/>
    </source>
</evidence>
<dbReference type="SUPFAM" id="SSF54106">
    <property type="entry name" value="LysM domain"/>
    <property type="match status" value="1"/>
</dbReference>
<comment type="caution">
    <text evidence="7">The sequence shown here is derived from an EMBL/GenBank/DDBJ whole genome shotgun (WGS) entry which is preliminary data.</text>
</comment>
<comment type="similarity">
    <text evidence="4">Belongs to the secreted LysM effector family.</text>
</comment>
<dbReference type="SMART" id="SM00257">
    <property type="entry name" value="LysM"/>
    <property type="match status" value="1"/>
</dbReference>
<dbReference type="GO" id="GO:0008061">
    <property type="term" value="F:chitin binding"/>
    <property type="evidence" value="ECO:0007669"/>
    <property type="project" value="UniProtKB-KW"/>
</dbReference>
<dbReference type="InterPro" id="IPR036779">
    <property type="entry name" value="LysM_dom_sf"/>
</dbReference>
<dbReference type="EMBL" id="JAACLJ010000003">
    <property type="protein sequence ID" value="KAF4589060.1"/>
    <property type="molecule type" value="Genomic_DNA"/>
</dbReference>
<organism evidence="7 8">
    <name type="scientific">Ophiocordyceps camponoti-floridani</name>
    <dbReference type="NCBI Taxonomy" id="2030778"/>
    <lineage>
        <taxon>Eukaryota</taxon>
        <taxon>Fungi</taxon>
        <taxon>Dikarya</taxon>
        <taxon>Ascomycota</taxon>
        <taxon>Pezizomycotina</taxon>
        <taxon>Sordariomycetes</taxon>
        <taxon>Hypocreomycetidae</taxon>
        <taxon>Hypocreales</taxon>
        <taxon>Ophiocordycipitaceae</taxon>
        <taxon>Ophiocordyceps</taxon>
    </lineage>
</organism>
<evidence type="ECO:0000256" key="4">
    <source>
        <dbReference type="ARBA" id="ARBA00044955"/>
    </source>
</evidence>
<dbReference type="Proteomes" id="UP000562929">
    <property type="component" value="Unassembled WGS sequence"/>
</dbReference>
<dbReference type="CDD" id="cd00118">
    <property type="entry name" value="LysM"/>
    <property type="match status" value="1"/>
</dbReference>
<accession>A0A8H4Q7A4</accession>
<dbReference type="Gene3D" id="3.10.350.10">
    <property type="entry name" value="LysM domain"/>
    <property type="match status" value="1"/>
</dbReference>
<sequence length="109" mass="11670">MHLNTLALTLFSTISLANAAAAPVVDSAMPNHHPDLLLADPPQPVTTPRPIQSGMIKGCRAFHYVVKGETCLAIEAMYGPSIDDLVKWNPAIGPDCTNMWADTWLCVGA</sequence>
<feature type="domain" description="LysM" evidence="6">
    <location>
        <begin position="61"/>
        <end position="107"/>
    </location>
</feature>
<gene>
    <name evidence="7" type="ORF">GQ602_002949</name>
</gene>
<protein>
    <submittedName>
        <fullName evidence="7">LysM domain-containing protein</fullName>
    </submittedName>
</protein>
<keyword evidence="2 5" id="KW-0732">Signal</keyword>
<evidence type="ECO:0000256" key="5">
    <source>
        <dbReference type="SAM" id="SignalP"/>
    </source>
</evidence>
<keyword evidence="1" id="KW-0147">Chitin-binding</keyword>
<feature type="chain" id="PRO_5034776959" evidence="5">
    <location>
        <begin position="20"/>
        <end position="109"/>
    </location>
</feature>
<evidence type="ECO:0000256" key="3">
    <source>
        <dbReference type="ARBA" id="ARBA00023026"/>
    </source>
</evidence>